<comment type="caution">
    <text evidence="1">The sequence shown here is derived from an EMBL/GenBank/DDBJ whole genome shotgun (WGS) entry which is preliminary data.</text>
</comment>
<name>A0ABS7Q8Q1_9ACTN</name>
<evidence type="ECO:0000313" key="1">
    <source>
        <dbReference type="EMBL" id="MBY8879211.1"/>
    </source>
</evidence>
<proteinExistence type="predicted"/>
<gene>
    <name evidence="1" type="ORF">K7862_16430</name>
</gene>
<protein>
    <submittedName>
        <fullName evidence="1">Uncharacterized protein</fullName>
    </submittedName>
</protein>
<sequence>MLLPLTHQKAELIEVVHITDWKRHLTSADLVGDELAIWAGEQARRALALIADLPGSELYRCFSPGWGIRAHSSTDLLFEIAFCFRCHGVRIWGPDVSIEQQNQSFDADGPGGLELLRMFRACTPN</sequence>
<keyword evidence="2" id="KW-1185">Reference proteome</keyword>
<reference evidence="1 2" key="1">
    <citation type="submission" date="2021-08" db="EMBL/GenBank/DDBJ databases">
        <title>WGS of actinomycetes from Thailand.</title>
        <authorList>
            <person name="Thawai C."/>
        </authorList>
    </citation>
    <scope>NUCLEOTIDE SEQUENCE [LARGE SCALE GENOMIC DNA]</scope>
    <source>
        <strain evidence="1 2">PLK6-54</strain>
    </source>
</reference>
<dbReference type="EMBL" id="JAINZZ010000017">
    <property type="protein sequence ID" value="MBY8879211.1"/>
    <property type="molecule type" value="Genomic_DNA"/>
</dbReference>
<accession>A0ABS7Q8Q1</accession>
<organism evidence="1 2">
    <name type="scientific">Actinacidiphila acidipaludis</name>
    <dbReference type="NCBI Taxonomy" id="2873382"/>
    <lineage>
        <taxon>Bacteria</taxon>
        <taxon>Bacillati</taxon>
        <taxon>Actinomycetota</taxon>
        <taxon>Actinomycetes</taxon>
        <taxon>Kitasatosporales</taxon>
        <taxon>Streptomycetaceae</taxon>
        <taxon>Actinacidiphila</taxon>
    </lineage>
</organism>
<dbReference type="RefSeq" id="WP_222963341.1">
    <property type="nucleotide sequence ID" value="NZ_JAINZZ010000017.1"/>
</dbReference>
<evidence type="ECO:0000313" key="2">
    <source>
        <dbReference type="Proteomes" id="UP000778578"/>
    </source>
</evidence>
<dbReference type="Proteomes" id="UP000778578">
    <property type="component" value="Unassembled WGS sequence"/>
</dbReference>